<dbReference type="Proteomes" id="UP000805193">
    <property type="component" value="Unassembled WGS sequence"/>
</dbReference>
<accession>A0AC60Q122</accession>
<evidence type="ECO:0000313" key="2">
    <source>
        <dbReference type="Proteomes" id="UP000805193"/>
    </source>
</evidence>
<dbReference type="EMBL" id="JABSTQ010009635">
    <property type="protein sequence ID" value="KAG0427352.1"/>
    <property type="molecule type" value="Genomic_DNA"/>
</dbReference>
<evidence type="ECO:0000313" key="1">
    <source>
        <dbReference type="EMBL" id="KAG0427352.1"/>
    </source>
</evidence>
<name>A0AC60Q122_IXOPE</name>
<sequence>MTGKIARQEVAVLVVYLLTWTSSGEKNSELVKCFERDYHKLGRTTIMMGDFNAHLEKFNERKDYNGKLLLDMVEHLDMEVVNTENKCTGTTTWTAREMSSTINYYLMSPDLYDKLRYMKLDEDGDRSLGSDHNWLLIALGRNSADTKESKTMGQCNVTQSEAQMIAEKLEAEAGNKQMETSGDIMQWWIHHPKKVERPTRRKGRKRKRWWDIKGQTGKPREDPMLKDDTMGIQLGPRETTQYTEERVRRMCAGSGTDKVDENGRPERQVEREVQPSMENITEGEQRKAIRRIESTTARGLDNLKMRLRTPAEDPKPDHERTTDSSRIAKVKTLTHIRGPRTQVLVWQLPSYSNHVGAVPAVPAEDNLSVLTLAIEIVQKENRPPYLCFLDVSKAYDTLAEWGLSGEWIDLLREVYRGTGVVAQWQQETTLPLTSTNGLSQGFPLSPLLFMPYIAEENGTTNLSIHANPLPWVDRYKYQGINLQTGHHYLLEHETKVKAKSRRNKGIATAKALWGYNRYEVIRAVWKMVAVPGLTFGNAVLCLSSCTYQYLEVRQMEVGRPALGASRTVPNEVVQGDMGWSSFEAREVRAKLGCYVALFGLPGDLEEGSDVNK</sequence>
<gene>
    <name evidence="1" type="ORF">HPB47_025592</name>
</gene>
<organism evidence="1 2">
    <name type="scientific">Ixodes persulcatus</name>
    <name type="common">Taiga tick</name>
    <dbReference type="NCBI Taxonomy" id="34615"/>
    <lineage>
        <taxon>Eukaryota</taxon>
        <taxon>Metazoa</taxon>
        <taxon>Ecdysozoa</taxon>
        <taxon>Arthropoda</taxon>
        <taxon>Chelicerata</taxon>
        <taxon>Arachnida</taxon>
        <taxon>Acari</taxon>
        <taxon>Parasitiformes</taxon>
        <taxon>Ixodida</taxon>
        <taxon>Ixodoidea</taxon>
        <taxon>Ixodidae</taxon>
        <taxon>Ixodinae</taxon>
        <taxon>Ixodes</taxon>
    </lineage>
</organism>
<keyword evidence="2" id="KW-1185">Reference proteome</keyword>
<proteinExistence type="predicted"/>
<reference evidence="1 2" key="1">
    <citation type="journal article" date="2020" name="Cell">
        <title>Large-Scale Comparative Analyses of Tick Genomes Elucidate Their Genetic Diversity and Vector Capacities.</title>
        <authorList>
            <consortium name="Tick Genome and Microbiome Consortium (TIGMIC)"/>
            <person name="Jia N."/>
            <person name="Wang J."/>
            <person name="Shi W."/>
            <person name="Du L."/>
            <person name="Sun Y."/>
            <person name="Zhan W."/>
            <person name="Jiang J.F."/>
            <person name="Wang Q."/>
            <person name="Zhang B."/>
            <person name="Ji P."/>
            <person name="Bell-Sakyi L."/>
            <person name="Cui X.M."/>
            <person name="Yuan T.T."/>
            <person name="Jiang B.G."/>
            <person name="Yang W.F."/>
            <person name="Lam T.T."/>
            <person name="Chang Q.C."/>
            <person name="Ding S.J."/>
            <person name="Wang X.J."/>
            <person name="Zhu J.G."/>
            <person name="Ruan X.D."/>
            <person name="Zhao L."/>
            <person name="Wei J.T."/>
            <person name="Ye R.Z."/>
            <person name="Que T.C."/>
            <person name="Du C.H."/>
            <person name="Zhou Y.H."/>
            <person name="Cheng J.X."/>
            <person name="Dai P.F."/>
            <person name="Guo W.B."/>
            <person name="Han X.H."/>
            <person name="Huang E.J."/>
            <person name="Li L.F."/>
            <person name="Wei W."/>
            <person name="Gao Y.C."/>
            <person name="Liu J.Z."/>
            <person name="Shao H.Z."/>
            <person name="Wang X."/>
            <person name="Wang C.C."/>
            <person name="Yang T.C."/>
            <person name="Huo Q.B."/>
            <person name="Li W."/>
            <person name="Chen H.Y."/>
            <person name="Chen S.E."/>
            <person name="Zhou L.G."/>
            <person name="Ni X.B."/>
            <person name="Tian J.H."/>
            <person name="Sheng Y."/>
            <person name="Liu T."/>
            <person name="Pan Y.S."/>
            <person name="Xia L.Y."/>
            <person name="Li J."/>
            <person name="Zhao F."/>
            <person name="Cao W.C."/>
        </authorList>
    </citation>
    <scope>NUCLEOTIDE SEQUENCE [LARGE SCALE GENOMIC DNA]</scope>
    <source>
        <strain evidence="1">Iper-2018</strain>
    </source>
</reference>
<comment type="caution">
    <text evidence="1">The sequence shown here is derived from an EMBL/GenBank/DDBJ whole genome shotgun (WGS) entry which is preliminary data.</text>
</comment>
<protein>
    <submittedName>
        <fullName evidence="1">Uncharacterized protein</fullName>
    </submittedName>
</protein>